<protein>
    <recommendedName>
        <fullName evidence="3">Transcriptional regulator</fullName>
    </recommendedName>
</protein>
<dbReference type="InterPro" id="IPR036390">
    <property type="entry name" value="WH_DNA-bd_sf"/>
</dbReference>
<gene>
    <name evidence="1" type="ORF">NH26_17665</name>
</gene>
<dbReference type="Gene3D" id="1.10.10.10">
    <property type="entry name" value="Winged helix-like DNA-binding domain superfamily/Winged helix DNA-binding domain"/>
    <property type="match status" value="1"/>
</dbReference>
<evidence type="ECO:0008006" key="3">
    <source>
        <dbReference type="Google" id="ProtNLM"/>
    </source>
</evidence>
<organism evidence="1 2">
    <name type="scientific">Flammeovirga pacifica</name>
    <dbReference type="NCBI Taxonomy" id="915059"/>
    <lineage>
        <taxon>Bacteria</taxon>
        <taxon>Pseudomonadati</taxon>
        <taxon>Bacteroidota</taxon>
        <taxon>Cytophagia</taxon>
        <taxon>Cytophagales</taxon>
        <taxon>Flammeovirgaceae</taxon>
        <taxon>Flammeovirga</taxon>
    </lineage>
</organism>
<name>A0A1S1Z422_FLAPC</name>
<evidence type="ECO:0000313" key="1">
    <source>
        <dbReference type="EMBL" id="OHX68039.1"/>
    </source>
</evidence>
<comment type="caution">
    <text evidence="1">The sequence shown here is derived from an EMBL/GenBank/DDBJ whole genome shotgun (WGS) entry which is preliminary data.</text>
</comment>
<proteinExistence type="predicted"/>
<evidence type="ECO:0000313" key="2">
    <source>
        <dbReference type="Proteomes" id="UP000179797"/>
    </source>
</evidence>
<dbReference type="RefSeq" id="WP_044220134.1">
    <property type="nucleotide sequence ID" value="NZ_JRYR02000001.1"/>
</dbReference>
<dbReference type="EMBL" id="JRYR02000001">
    <property type="protein sequence ID" value="OHX68039.1"/>
    <property type="molecule type" value="Genomic_DNA"/>
</dbReference>
<sequence>MSKEKKISKILVGLCLQSGQTFQDVAKNLGICVTTDEINGLVNKMHHSGLIKDIKTNGYKTQASLTNKGIEQAQSLMEWAV</sequence>
<keyword evidence="2" id="KW-1185">Reference proteome</keyword>
<dbReference type="Proteomes" id="UP000179797">
    <property type="component" value="Unassembled WGS sequence"/>
</dbReference>
<dbReference type="InterPro" id="IPR036388">
    <property type="entry name" value="WH-like_DNA-bd_sf"/>
</dbReference>
<reference evidence="1 2" key="1">
    <citation type="journal article" date="2012" name="Int. J. Syst. Evol. Microbiol.">
        <title>Flammeovirga pacifica sp. nov., isolated from deep-sea sediment.</title>
        <authorList>
            <person name="Xu H."/>
            <person name="Fu Y."/>
            <person name="Yang N."/>
            <person name="Ding Z."/>
            <person name="Lai Q."/>
            <person name="Zeng R."/>
        </authorList>
    </citation>
    <scope>NUCLEOTIDE SEQUENCE [LARGE SCALE GENOMIC DNA]</scope>
    <source>
        <strain evidence="2">DSM 24597 / LMG 26175 / WPAGA1</strain>
    </source>
</reference>
<dbReference type="OrthoDB" id="981669at2"/>
<dbReference type="SUPFAM" id="SSF46785">
    <property type="entry name" value="Winged helix' DNA-binding domain"/>
    <property type="match status" value="1"/>
</dbReference>
<dbReference type="AlphaFoldDB" id="A0A1S1Z422"/>
<accession>A0A1S1Z422</accession>